<comment type="caution">
    <text evidence="1">The sequence shown here is derived from an EMBL/GenBank/DDBJ whole genome shotgun (WGS) entry which is preliminary data.</text>
</comment>
<accession>A0A0F9LDZ0</accession>
<gene>
    <name evidence="1" type="ORF">LCGC14_1225660</name>
</gene>
<organism evidence="1">
    <name type="scientific">marine sediment metagenome</name>
    <dbReference type="NCBI Taxonomy" id="412755"/>
    <lineage>
        <taxon>unclassified sequences</taxon>
        <taxon>metagenomes</taxon>
        <taxon>ecological metagenomes</taxon>
    </lineage>
</organism>
<sequence length="55" mass="6238">MKVRDHISIIREQIKAMRADGHDKNTRISIQLDAIEYGTGAIIEAHHKSNNPEKS</sequence>
<protein>
    <submittedName>
        <fullName evidence="1">Uncharacterized protein</fullName>
    </submittedName>
</protein>
<proteinExistence type="predicted"/>
<reference evidence="1" key="1">
    <citation type="journal article" date="2015" name="Nature">
        <title>Complex archaea that bridge the gap between prokaryotes and eukaryotes.</title>
        <authorList>
            <person name="Spang A."/>
            <person name="Saw J.H."/>
            <person name="Jorgensen S.L."/>
            <person name="Zaremba-Niedzwiedzka K."/>
            <person name="Martijn J."/>
            <person name="Lind A.E."/>
            <person name="van Eijk R."/>
            <person name="Schleper C."/>
            <person name="Guy L."/>
            <person name="Ettema T.J."/>
        </authorList>
    </citation>
    <scope>NUCLEOTIDE SEQUENCE</scope>
</reference>
<name>A0A0F9LDZ0_9ZZZZ</name>
<dbReference type="EMBL" id="LAZR01006494">
    <property type="protein sequence ID" value="KKM91728.1"/>
    <property type="molecule type" value="Genomic_DNA"/>
</dbReference>
<dbReference type="AlphaFoldDB" id="A0A0F9LDZ0"/>
<evidence type="ECO:0000313" key="1">
    <source>
        <dbReference type="EMBL" id="KKM91728.1"/>
    </source>
</evidence>